<dbReference type="EMBL" id="SRYA01000012">
    <property type="protein sequence ID" value="TGY96904.1"/>
    <property type="molecule type" value="Genomic_DNA"/>
</dbReference>
<comment type="caution">
    <text evidence="1">The sequence shown here is derived from an EMBL/GenBank/DDBJ whole genome shotgun (WGS) entry which is preliminary data.</text>
</comment>
<protein>
    <submittedName>
        <fullName evidence="1">Uncharacterized protein</fullName>
    </submittedName>
</protein>
<sequence>MEILFIILKIIGILLAVLLFLCITVILVPIRYRIDVKAQDGIEGKAVIHWLFHLLDVRLYYRDRDISFKLRIFGIAIPLDRGKKERKSDKPENMSKGSDSPEPEPSGGSKPEGADSPKLEGSDSSELEKEQGKAELQKLGDKANWSGGLESEEKEKISSEKKRRRKNKRKPGFIQRIKLSFNNFGRKIRGTADGIRRRLSDIRNGTTTVKEQIENIKSMILEETNQNAFLHALRVIRYLLRHYLPGKVTGTLNFSMGRPDQTGKALGAMGMLPFWVRSKMVVMPDFVSESFYIKAILFATGHVRFLHLLISGIRLIKDRNVRKLITNIRG</sequence>
<keyword evidence="2" id="KW-1185">Reference proteome</keyword>
<reference evidence="1" key="1">
    <citation type="submission" date="2019-04" db="EMBL/GenBank/DDBJ databases">
        <title>Microbes associate with the intestines of laboratory mice.</title>
        <authorList>
            <person name="Navarre W."/>
            <person name="Wong E."/>
            <person name="Huang K."/>
            <person name="Tropini C."/>
            <person name="Ng K."/>
            <person name="Yu B."/>
        </authorList>
    </citation>
    <scope>NUCLEOTIDE SEQUENCE</scope>
    <source>
        <strain evidence="1">NM01_1-7b</strain>
    </source>
</reference>
<dbReference type="Proteomes" id="UP000304953">
    <property type="component" value="Unassembled WGS sequence"/>
</dbReference>
<gene>
    <name evidence="1" type="ORF">E5329_07870</name>
</gene>
<accession>A0AC61RY42</accession>
<proteinExistence type="predicted"/>
<name>A0AC61RY42_9FIRM</name>
<evidence type="ECO:0000313" key="2">
    <source>
        <dbReference type="Proteomes" id="UP000304953"/>
    </source>
</evidence>
<evidence type="ECO:0000313" key="1">
    <source>
        <dbReference type="EMBL" id="TGY96904.1"/>
    </source>
</evidence>
<organism evidence="1 2">
    <name type="scientific">Petralouisia muris</name>
    <dbReference type="NCBI Taxonomy" id="3032872"/>
    <lineage>
        <taxon>Bacteria</taxon>
        <taxon>Bacillati</taxon>
        <taxon>Bacillota</taxon>
        <taxon>Clostridia</taxon>
        <taxon>Lachnospirales</taxon>
        <taxon>Lachnospiraceae</taxon>
        <taxon>Petralouisia</taxon>
    </lineage>
</organism>